<accession>A0A919A228</accession>
<dbReference type="InterPro" id="IPR005509">
    <property type="entry name" value="AfsA_hotdog_dom"/>
</dbReference>
<gene>
    <name evidence="2" type="ORF">GCM10014715_45060</name>
</gene>
<dbReference type="SUPFAM" id="SSF54637">
    <property type="entry name" value="Thioesterase/thiol ester dehydrase-isomerase"/>
    <property type="match status" value="1"/>
</dbReference>
<comment type="caution">
    <text evidence="2">The sequence shown here is derived from an EMBL/GenBank/DDBJ whole genome shotgun (WGS) entry which is preliminary data.</text>
</comment>
<evidence type="ECO:0000259" key="1">
    <source>
        <dbReference type="Pfam" id="PF03756"/>
    </source>
</evidence>
<name>A0A919A228_9ACTN</name>
<feature type="domain" description="A-factor biosynthesis hotdog" evidence="1">
    <location>
        <begin position="24"/>
        <end position="161"/>
    </location>
</feature>
<dbReference type="AlphaFoldDB" id="A0A919A228"/>
<dbReference type="Proteomes" id="UP000641386">
    <property type="component" value="Unassembled WGS sequence"/>
</dbReference>
<proteinExistence type="predicted"/>
<keyword evidence="3" id="KW-1185">Reference proteome</keyword>
<protein>
    <recommendedName>
        <fullName evidence="1">A-factor biosynthesis hotdog domain-containing protein</fullName>
    </recommendedName>
</protein>
<evidence type="ECO:0000313" key="2">
    <source>
        <dbReference type="EMBL" id="GHE84055.1"/>
    </source>
</evidence>
<dbReference type="InterPro" id="IPR029069">
    <property type="entry name" value="HotDog_dom_sf"/>
</dbReference>
<dbReference type="Pfam" id="PF03756">
    <property type="entry name" value="AfsA"/>
    <property type="match status" value="2"/>
</dbReference>
<dbReference type="EMBL" id="BNBC01000021">
    <property type="protein sequence ID" value="GHE84055.1"/>
    <property type="molecule type" value="Genomic_DNA"/>
</dbReference>
<evidence type="ECO:0000313" key="3">
    <source>
        <dbReference type="Proteomes" id="UP000641386"/>
    </source>
</evidence>
<organism evidence="2 3">
    <name type="scientific">Streptomyces spiralis</name>
    <dbReference type="NCBI Taxonomy" id="66376"/>
    <lineage>
        <taxon>Bacteria</taxon>
        <taxon>Bacillati</taxon>
        <taxon>Actinomycetota</taxon>
        <taxon>Actinomycetes</taxon>
        <taxon>Kitasatosporales</taxon>
        <taxon>Streptomycetaceae</taxon>
        <taxon>Streptomyces</taxon>
    </lineage>
</organism>
<sequence>MTIDHGTAMSHTVPAGPGMGTCHLIHRPSPRDHYLLDVPGPGEENFALAGEMPVAHPLFNDGPGRFHDVQIATETVREVGEFIGHRYFGVPDDRPGLFFRLALELTDLSGWRSPHRLPGEGGIPVTTHIRVRPANVVDEVPRGLDFHIEILIDGMSCGTGAAGLVFLMPRLYRKHLEHVRRAQPAMPELDDFPDGPPRPATCAEVGRYLPENVVISEPTDCARGRLSTWVLTEGVSPVFVGGDGQLTGLHLMESLRQASLLAAGRTHGLSAERSMPVSCEVNFRGQADLDVPLRCFAVVGALGRDAEGRPSVPVTLTVTQRRRTVAEARTLVVQDF</sequence>
<dbReference type="RefSeq" id="WP_189902915.1">
    <property type="nucleotide sequence ID" value="NZ_BNBC01000021.1"/>
</dbReference>
<feature type="domain" description="A-factor biosynthesis hotdog" evidence="1">
    <location>
        <begin position="205"/>
        <end position="330"/>
    </location>
</feature>
<reference evidence="2" key="1">
    <citation type="journal article" date="2014" name="Int. J. Syst. Evol. Microbiol.">
        <title>Complete genome sequence of Corynebacterium casei LMG S-19264T (=DSM 44701T), isolated from a smear-ripened cheese.</title>
        <authorList>
            <consortium name="US DOE Joint Genome Institute (JGI-PGF)"/>
            <person name="Walter F."/>
            <person name="Albersmeier A."/>
            <person name="Kalinowski J."/>
            <person name="Ruckert C."/>
        </authorList>
    </citation>
    <scope>NUCLEOTIDE SEQUENCE</scope>
    <source>
        <strain evidence="2">JCM 3302</strain>
    </source>
</reference>
<reference evidence="2" key="2">
    <citation type="submission" date="2020-09" db="EMBL/GenBank/DDBJ databases">
        <authorList>
            <person name="Sun Q."/>
            <person name="Ohkuma M."/>
        </authorList>
    </citation>
    <scope>NUCLEOTIDE SEQUENCE</scope>
    <source>
        <strain evidence="2">JCM 3302</strain>
    </source>
</reference>